<dbReference type="Gene3D" id="3.40.366.10">
    <property type="entry name" value="Malonyl-Coenzyme A Acyl Carrier Protein, domain 2"/>
    <property type="match status" value="1"/>
</dbReference>
<evidence type="ECO:0000256" key="2">
    <source>
        <dbReference type="ARBA" id="ARBA00022553"/>
    </source>
</evidence>
<feature type="region of interest" description="N-terminal hotdog fold" evidence="5">
    <location>
        <begin position="533"/>
        <end position="656"/>
    </location>
</feature>
<dbReference type="InterPro" id="IPR055123">
    <property type="entry name" value="SpnB-like_Rossmann"/>
</dbReference>
<dbReference type="Pfam" id="PF00550">
    <property type="entry name" value="PP-binding"/>
    <property type="match status" value="1"/>
</dbReference>
<dbReference type="InterPro" id="IPR016036">
    <property type="entry name" value="Malonyl_transacylase_ACP-bd"/>
</dbReference>
<evidence type="ECO:0000256" key="4">
    <source>
        <dbReference type="ARBA" id="ARBA00023315"/>
    </source>
</evidence>
<dbReference type="InterPro" id="IPR020806">
    <property type="entry name" value="PKS_PP-bd"/>
</dbReference>
<keyword evidence="4" id="KW-0012">Acyltransferase</keyword>
<evidence type="ECO:0000313" key="9">
    <source>
        <dbReference type="Proteomes" id="UP001596004"/>
    </source>
</evidence>
<keyword evidence="2" id="KW-0597">Phosphoprotein</keyword>
<dbReference type="PANTHER" id="PTHR43775">
    <property type="entry name" value="FATTY ACID SYNTHASE"/>
    <property type="match status" value="1"/>
</dbReference>
<dbReference type="InterPro" id="IPR020802">
    <property type="entry name" value="TesA-like"/>
</dbReference>
<keyword evidence="9" id="KW-1185">Reference proteome</keyword>
<dbReference type="InterPro" id="IPR013968">
    <property type="entry name" value="PKS_KR"/>
</dbReference>
<evidence type="ECO:0000256" key="3">
    <source>
        <dbReference type="ARBA" id="ARBA00022679"/>
    </source>
</evidence>
<evidence type="ECO:0000256" key="1">
    <source>
        <dbReference type="ARBA" id="ARBA00022450"/>
    </source>
</evidence>
<dbReference type="Pfam" id="PF08659">
    <property type="entry name" value="KR"/>
    <property type="match status" value="1"/>
</dbReference>
<dbReference type="InterPro" id="IPR029058">
    <property type="entry name" value="AB_hydrolase_fold"/>
</dbReference>
<evidence type="ECO:0000259" key="6">
    <source>
        <dbReference type="PROSITE" id="PS50075"/>
    </source>
</evidence>
<dbReference type="Gene3D" id="3.40.50.720">
    <property type="entry name" value="NAD(P)-binding Rossmann-like Domain"/>
    <property type="match status" value="1"/>
</dbReference>
<dbReference type="InterPro" id="IPR050091">
    <property type="entry name" value="PKS_NRPS_Biosynth_Enz"/>
</dbReference>
<dbReference type="InterPro" id="IPR036291">
    <property type="entry name" value="NAD(P)-bd_dom_sf"/>
</dbReference>
<protein>
    <submittedName>
        <fullName evidence="8">SDR family NAD(P)-dependent oxidoreductase</fullName>
    </submittedName>
</protein>
<proteinExistence type="predicted"/>
<feature type="active site" description="Proton donor; for dehydratase activity" evidence="5">
    <location>
        <position position="729"/>
    </location>
</feature>
<dbReference type="SUPFAM" id="SSF55048">
    <property type="entry name" value="Probable ACP-binding domain of malonyl-CoA ACP transacylase"/>
    <property type="match status" value="1"/>
</dbReference>
<dbReference type="Pfam" id="PF00975">
    <property type="entry name" value="Thioesterase"/>
    <property type="match status" value="1"/>
</dbReference>
<feature type="domain" description="Carrier" evidence="6">
    <location>
        <begin position="1276"/>
        <end position="1351"/>
    </location>
</feature>
<dbReference type="SMART" id="SM00824">
    <property type="entry name" value="PKS_TE"/>
    <property type="match status" value="1"/>
</dbReference>
<dbReference type="RefSeq" id="WP_380852692.1">
    <property type="nucleotide sequence ID" value="NZ_JBHSFP010000074.1"/>
</dbReference>
<dbReference type="InterPro" id="IPR014043">
    <property type="entry name" value="Acyl_transferase_dom"/>
</dbReference>
<keyword evidence="3" id="KW-0808">Transferase</keyword>
<dbReference type="Gene3D" id="3.10.129.110">
    <property type="entry name" value="Polyketide synthase dehydratase"/>
    <property type="match status" value="1"/>
</dbReference>
<dbReference type="SMART" id="SM00826">
    <property type="entry name" value="PKS_DH"/>
    <property type="match status" value="1"/>
</dbReference>
<dbReference type="Pfam" id="PF14765">
    <property type="entry name" value="PS-DH"/>
    <property type="match status" value="1"/>
</dbReference>
<reference evidence="9" key="1">
    <citation type="journal article" date="2019" name="Int. J. Syst. Evol. Microbiol.">
        <title>The Global Catalogue of Microorganisms (GCM) 10K type strain sequencing project: providing services to taxonomists for standard genome sequencing and annotation.</title>
        <authorList>
            <consortium name="The Broad Institute Genomics Platform"/>
            <consortium name="The Broad Institute Genome Sequencing Center for Infectious Disease"/>
            <person name="Wu L."/>
            <person name="Ma J."/>
        </authorList>
    </citation>
    <scope>NUCLEOTIDE SEQUENCE [LARGE SCALE GENOMIC DNA]</scope>
    <source>
        <strain evidence="9">CGMCC 4.7132</strain>
    </source>
</reference>
<dbReference type="Gene3D" id="3.40.50.1820">
    <property type="entry name" value="alpha/beta hydrolase"/>
    <property type="match status" value="1"/>
</dbReference>
<feature type="domain" description="PKS/mFAS DH" evidence="7">
    <location>
        <begin position="533"/>
        <end position="805"/>
    </location>
</feature>
<evidence type="ECO:0000256" key="5">
    <source>
        <dbReference type="PROSITE-ProRule" id="PRU01363"/>
    </source>
</evidence>
<dbReference type="Proteomes" id="UP001596004">
    <property type="component" value="Unassembled WGS sequence"/>
</dbReference>
<dbReference type="InterPro" id="IPR016039">
    <property type="entry name" value="Thiolase-like"/>
</dbReference>
<dbReference type="InterPro" id="IPR001031">
    <property type="entry name" value="Thioesterase"/>
</dbReference>
<dbReference type="Gene3D" id="1.10.1200.10">
    <property type="entry name" value="ACP-like"/>
    <property type="match status" value="1"/>
</dbReference>
<dbReference type="InterPro" id="IPR057326">
    <property type="entry name" value="KR_dom"/>
</dbReference>
<dbReference type="SUPFAM" id="SSF52151">
    <property type="entry name" value="FabD/lysophospholipase-like"/>
    <property type="match status" value="1"/>
</dbReference>
<dbReference type="Pfam" id="PF21089">
    <property type="entry name" value="PKS_DH_N"/>
    <property type="match status" value="1"/>
</dbReference>
<dbReference type="InterPro" id="IPR049551">
    <property type="entry name" value="PKS_DH_C"/>
</dbReference>
<dbReference type="SUPFAM" id="SSF53901">
    <property type="entry name" value="Thiolase-like"/>
    <property type="match status" value="1"/>
</dbReference>
<dbReference type="PROSITE" id="PS50075">
    <property type="entry name" value="CARRIER"/>
    <property type="match status" value="1"/>
</dbReference>
<sequence>MALRHGRLPRTLHVDEPSPHVDWSAGAVRLLTRGQDWPETGRPRRAGVSSFGISGTNAHVIIEAADEPADDPEPVDHPPVPLLLSAKSPAALRAQAAQLREHLVAHPELDLADVTRSLATTRTHFTHRASLTIDDRETALSDLAAYVAGGKPLDLFESVASDGLLAFGLPGQGVRPGGVGAGLHARFPVFAEAFDEVCGLFGRWLDEPLAEVLSARADAPVAQLAGRTDYAQAGALALGVGLFRLVGSWGVVPDFVVGHSIGEVVAGCVSGVLSLPDAVELVAARGRLMRGLPSGGVMVSVRAAEDEVVPLLAEGVSLAAVNGPDSVVLSGDEDVVMAIAARFPGRRTKRLRVAHAFHSARMDGMLAEFRGVAEGLSFGRAEIPVVSTVTGRVASAEELADPGHWVRNVRETVRFADAVRTLTSRGVDRFLELGPDGVLVPMAEGVCAESGPGLLAVPLSRNGEPEPDVALSALGRLHAAGTAVDWDAVYGERPPRRPALPTYPFQRERYWERTGGTARPADASGVGMRAADHPLLDAGVELPDTNGFLYTGRLSVATHPWLRGHAVDGTAVFPGTGFVELALWAGLDAGCDRVEELTLESPLVLPARGGVVLQVTVGAPDDDGRRSVRVHSRPEDAADEWHRHAAGTLGRGNTGGKADLAQWPPADADEIAIDGFYERVAAGGLVYGSAFLGIRAVWRRDDEVFVEAVLPDDDRPDADGFQLHPALFDAALQVLAMDPFEQGVAGVPFAWSGVALHASGAATLRVRLSTTEHGCVSLEMADDTGQPVASVDALTLRAPVPRQAAVKRGSLYALDWVPVTEQISPVRRQPWTLVDVMAGSTGFPLAERGFPLIEHPDPAAAVRGGVAAHAVAPAVGTGWPDDMPGAVRSVLGGVLDAVKDWVAADVPATARLVVLTSGAVATSPDDDVSDLPGAALCGLVRSAQAEHPDRIVLVDADPDTNAAALEQAVTTAVSLGEPQVAVRAGRVLLPRLASVPVSAQDTPITPPRTGAVLVTGATGALGGVLCRHLVAEHGVRDLVLVGRRGLAAPGAAELAADLTDLGARVTTVACDVSDPDALRAVLDAADEPITGVVHVAGVLDDGVVEAMSPARIDTVLRPKVDAAWHLHRLTERLGLSMFVLFSSAAGTIGAAGQANYAAANAFLDGLAAHRRARGLPGLSLAWGMWQHTGGMAGRLEDAGHAGLSVEQGLAQFDLAQVVDRPVLVPIRLDTAAPPAAGVPPLLRGLVRNRFVPRAESRRGAGLRDRLAGLPEEGRQAELLTVVRTEAARVLGHRGPERIAGIDVFGELGLDSLMAVELRNQLGAATGLRLPATVVFDHPTLTELAQDLSARLAGDHGSAEPARPVDTDADYTLAAMYRRACELSEYAEGSTLLTRAARFRPRFTAVSEAGREPELIRLCTGTEEGPLICFPSPTVFGGVHEYTGLAAELSGIQDVWAPVYPGFAAGELLPADTGVLVEFLVDAVRRQVADMPCTILGRSSGGTVASLVAARLEELGAKVQGLVLLDTYPPGSSAIGYILPLLQSTSLAAERKVGPMTDVRLTAMAGYFSLLDHWSARSLSAPTLLVRASEIVAGGDIGAADGDWRASWPVPHSVEDVPGDHFTILSDHVGTTVRAVRKWIARQGVGGNR</sequence>
<dbReference type="InterPro" id="IPR006162">
    <property type="entry name" value="Ppantetheine_attach_site"/>
</dbReference>
<dbReference type="SUPFAM" id="SSF51735">
    <property type="entry name" value="NAD(P)-binding Rossmann-fold domains"/>
    <property type="match status" value="2"/>
</dbReference>
<dbReference type="EMBL" id="JBHSFP010000074">
    <property type="protein sequence ID" value="MFC4537064.1"/>
    <property type="molecule type" value="Genomic_DNA"/>
</dbReference>
<organism evidence="8 9">
    <name type="scientific">Sphaerisporangium dianthi</name>
    <dbReference type="NCBI Taxonomy" id="1436120"/>
    <lineage>
        <taxon>Bacteria</taxon>
        <taxon>Bacillati</taxon>
        <taxon>Actinomycetota</taxon>
        <taxon>Actinomycetes</taxon>
        <taxon>Streptosporangiales</taxon>
        <taxon>Streptosporangiaceae</taxon>
        <taxon>Sphaerisporangium</taxon>
    </lineage>
</organism>
<dbReference type="SUPFAM" id="SSF47336">
    <property type="entry name" value="ACP-like"/>
    <property type="match status" value="1"/>
</dbReference>
<gene>
    <name evidence="8" type="ORF">ACFO60_40355</name>
</gene>
<dbReference type="SUPFAM" id="SSF53474">
    <property type="entry name" value="alpha/beta-Hydrolases"/>
    <property type="match status" value="1"/>
</dbReference>
<dbReference type="InterPro" id="IPR032821">
    <property type="entry name" value="PKS_assoc"/>
</dbReference>
<dbReference type="PROSITE" id="PS52019">
    <property type="entry name" value="PKS_MFAS_DH"/>
    <property type="match status" value="1"/>
</dbReference>
<dbReference type="InterPro" id="IPR036736">
    <property type="entry name" value="ACP-like_sf"/>
</dbReference>
<dbReference type="Gene3D" id="3.30.70.3290">
    <property type="match status" value="1"/>
</dbReference>
<evidence type="ECO:0000313" key="8">
    <source>
        <dbReference type="EMBL" id="MFC4537064.1"/>
    </source>
</evidence>
<dbReference type="InterPro" id="IPR001227">
    <property type="entry name" value="Ac_transferase_dom_sf"/>
</dbReference>
<keyword evidence="1" id="KW-0596">Phosphopantetheine</keyword>
<dbReference type="InterPro" id="IPR049900">
    <property type="entry name" value="PKS_mFAS_DH"/>
</dbReference>
<dbReference type="PANTHER" id="PTHR43775:SF51">
    <property type="entry name" value="INACTIVE PHENOLPHTHIOCEROL SYNTHESIS POLYKETIDE SYNTHASE TYPE I PKS1-RELATED"/>
    <property type="match status" value="1"/>
</dbReference>
<dbReference type="InterPro" id="IPR020807">
    <property type="entry name" value="PKS_DH"/>
</dbReference>
<dbReference type="PROSITE" id="PS00012">
    <property type="entry name" value="PHOSPHOPANTETHEINE"/>
    <property type="match status" value="1"/>
</dbReference>
<dbReference type="InterPro" id="IPR009081">
    <property type="entry name" value="PP-bd_ACP"/>
</dbReference>
<dbReference type="SMART" id="SM00823">
    <property type="entry name" value="PKS_PP"/>
    <property type="match status" value="1"/>
</dbReference>
<name>A0ABV9CX18_9ACTN</name>
<feature type="region of interest" description="C-terminal hotdog fold" evidence="5">
    <location>
        <begin position="668"/>
        <end position="805"/>
    </location>
</feature>
<accession>A0ABV9CX18</accession>
<dbReference type="InterPro" id="IPR042104">
    <property type="entry name" value="PKS_dehydratase_sf"/>
</dbReference>
<feature type="active site" description="Proton acceptor; for dehydratase activity" evidence="5">
    <location>
        <position position="565"/>
    </location>
</feature>
<dbReference type="Pfam" id="PF00698">
    <property type="entry name" value="Acyl_transf_1"/>
    <property type="match status" value="1"/>
</dbReference>
<dbReference type="SMART" id="SM01294">
    <property type="entry name" value="PKS_PP_betabranch"/>
    <property type="match status" value="1"/>
</dbReference>
<dbReference type="Pfam" id="PF22953">
    <property type="entry name" value="SpnB_Rossmann"/>
    <property type="match status" value="1"/>
</dbReference>
<dbReference type="SMART" id="SM00822">
    <property type="entry name" value="PKS_KR"/>
    <property type="match status" value="1"/>
</dbReference>
<dbReference type="SMART" id="SM00827">
    <property type="entry name" value="PKS_AT"/>
    <property type="match status" value="1"/>
</dbReference>
<dbReference type="CDD" id="cd08956">
    <property type="entry name" value="KR_3_FAS_SDR_x"/>
    <property type="match status" value="1"/>
</dbReference>
<dbReference type="Gene3D" id="3.40.47.10">
    <property type="match status" value="1"/>
</dbReference>
<evidence type="ECO:0000259" key="7">
    <source>
        <dbReference type="PROSITE" id="PS52019"/>
    </source>
</evidence>
<comment type="caution">
    <text evidence="8">The sequence shown here is derived from an EMBL/GenBank/DDBJ whole genome shotgun (WGS) entry which is preliminary data.</text>
</comment>
<dbReference type="InterPro" id="IPR049552">
    <property type="entry name" value="PKS_DH_N"/>
</dbReference>
<dbReference type="InterPro" id="IPR016035">
    <property type="entry name" value="Acyl_Trfase/lysoPLipase"/>
</dbReference>
<dbReference type="Pfam" id="PF16197">
    <property type="entry name" value="KAsynt_C_assoc"/>
    <property type="match status" value="1"/>
</dbReference>